<feature type="transmembrane region" description="Helical" evidence="1">
    <location>
        <begin position="160"/>
        <end position="177"/>
    </location>
</feature>
<keyword evidence="1" id="KW-0472">Membrane</keyword>
<feature type="transmembrane region" description="Helical" evidence="1">
    <location>
        <begin position="119"/>
        <end position="140"/>
    </location>
</feature>
<name>A0ABW7GJF3_9BURK</name>
<comment type="caution">
    <text evidence="2">The sequence shown here is derived from an EMBL/GenBank/DDBJ whole genome shotgun (WGS) entry which is preliminary data.</text>
</comment>
<keyword evidence="3" id="KW-1185">Reference proteome</keyword>
<evidence type="ECO:0000313" key="2">
    <source>
        <dbReference type="EMBL" id="MFG6462074.1"/>
    </source>
</evidence>
<evidence type="ECO:0008006" key="4">
    <source>
        <dbReference type="Google" id="ProtNLM"/>
    </source>
</evidence>
<keyword evidence="1" id="KW-0812">Transmembrane</keyword>
<evidence type="ECO:0000313" key="3">
    <source>
        <dbReference type="Proteomes" id="UP001606302"/>
    </source>
</evidence>
<feature type="transmembrane region" description="Helical" evidence="1">
    <location>
        <begin position="33"/>
        <end position="51"/>
    </location>
</feature>
<organism evidence="2 3">
    <name type="scientific">Pelomonas lactea</name>
    <dbReference type="NCBI Taxonomy" id="3299030"/>
    <lineage>
        <taxon>Bacteria</taxon>
        <taxon>Pseudomonadati</taxon>
        <taxon>Pseudomonadota</taxon>
        <taxon>Betaproteobacteria</taxon>
        <taxon>Burkholderiales</taxon>
        <taxon>Sphaerotilaceae</taxon>
        <taxon>Roseateles</taxon>
    </lineage>
</organism>
<reference evidence="2 3" key="1">
    <citation type="submission" date="2024-08" db="EMBL/GenBank/DDBJ databases">
        <authorList>
            <person name="Lu H."/>
        </authorList>
    </citation>
    <scope>NUCLEOTIDE SEQUENCE [LARGE SCALE GENOMIC DNA]</scope>
    <source>
        <strain evidence="2 3">DXS20W</strain>
    </source>
</reference>
<evidence type="ECO:0000256" key="1">
    <source>
        <dbReference type="SAM" id="Phobius"/>
    </source>
</evidence>
<accession>A0ABW7GJF3</accession>
<dbReference type="EMBL" id="JBIGHX010000003">
    <property type="protein sequence ID" value="MFG6462074.1"/>
    <property type="molecule type" value="Genomic_DNA"/>
</dbReference>
<dbReference type="Proteomes" id="UP001606302">
    <property type="component" value="Unassembled WGS sequence"/>
</dbReference>
<proteinExistence type="predicted"/>
<keyword evidence="1" id="KW-1133">Transmembrane helix</keyword>
<sequence>MKRSGGLGLLLLLVLLCLPEVRAWMESRMSLHMALELPLLFFAGWLIGSVAPRRWPFLARVDASGLFSATTASCILALWMVPAALDMAVLDPAAALLKYGMWVLAGGVLQTARSRFTPVIAAFFLANAGWMTASAGLLYLDAEQQLCVNYLVDDQRTTGFALIAWGMALGAWALNALRPLVVDTR</sequence>
<gene>
    <name evidence="2" type="ORF">ACG04Q_10875</name>
</gene>
<protein>
    <recommendedName>
        <fullName evidence="4">Transmembrane protein</fullName>
    </recommendedName>
</protein>
<feature type="transmembrane region" description="Helical" evidence="1">
    <location>
        <begin position="63"/>
        <end position="81"/>
    </location>
</feature>
<feature type="transmembrane region" description="Helical" evidence="1">
    <location>
        <begin position="93"/>
        <end position="112"/>
    </location>
</feature>
<dbReference type="RefSeq" id="WP_394510946.1">
    <property type="nucleotide sequence ID" value="NZ_JBIGHX010000003.1"/>
</dbReference>